<dbReference type="Proteomes" id="UP000002051">
    <property type="component" value="Unassembled WGS sequence"/>
</dbReference>
<dbReference type="AlphaFoldDB" id="G7KV67"/>
<reference evidence="1 3" key="1">
    <citation type="journal article" date="2011" name="Nature">
        <title>The Medicago genome provides insight into the evolution of rhizobial symbioses.</title>
        <authorList>
            <person name="Young N.D."/>
            <person name="Debelle F."/>
            <person name="Oldroyd G.E."/>
            <person name="Geurts R."/>
            <person name="Cannon S.B."/>
            <person name="Udvardi M.K."/>
            <person name="Benedito V.A."/>
            <person name="Mayer K.F."/>
            <person name="Gouzy J."/>
            <person name="Schoof H."/>
            <person name="Van de Peer Y."/>
            <person name="Proost S."/>
            <person name="Cook D.R."/>
            <person name="Meyers B.C."/>
            <person name="Spannagl M."/>
            <person name="Cheung F."/>
            <person name="De Mita S."/>
            <person name="Krishnakumar V."/>
            <person name="Gundlach H."/>
            <person name="Zhou S."/>
            <person name="Mudge J."/>
            <person name="Bharti A.K."/>
            <person name="Murray J.D."/>
            <person name="Naoumkina M.A."/>
            <person name="Rosen B."/>
            <person name="Silverstein K.A."/>
            <person name="Tang H."/>
            <person name="Rombauts S."/>
            <person name="Zhao P.X."/>
            <person name="Zhou P."/>
            <person name="Barbe V."/>
            <person name="Bardou P."/>
            <person name="Bechner M."/>
            <person name="Bellec A."/>
            <person name="Berger A."/>
            <person name="Berges H."/>
            <person name="Bidwell S."/>
            <person name="Bisseling T."/>
            <person name="Choisne N."/>
            <person name="Couloux A."/>
            <person name="Denny R."/>
            <person name="Deshpande S."/>
            <person name="Dai X."/>
            <person name="Doyle J.J."/>
            <person name="Dudez A.M."/>
            <person name="Farmer A.D."/>
            <person name="Fouteau S."/>
            <person name="Franken C."/>
            <person name="Gibelin C."/>
            <person name="Gish J."/>
            <person name="Goldstein S."/>
            <person name="Gonzalez A.J."/>
            <person name="Green P.J."/>
            <person name="Hallab A."/>
            <person name="Hartog M."/>
            <person name="Hua A."/>
            <person name="Humphray S.J."/>
            <person name="Jeong D.H."/>
            <person name="Jing Y."/>
            <person name="Jocker A."/>
            <person name="Kenton S.M."/>
            <person name="Kim D.J."/>
            <person name="Klee K."/>
            <person name="Lai H."/>
            <person name="Lang C."/>
            <person name="Lin S."/>
            <person name="Macmil S.L."/>
            <person name="Magdelenat G."/>
            <person name="Matthews L."/>
            <person name="McCorrison J."/>
            <person name="Monaghan E.L."/>
            <person name="Mun J.H."/>
            <person name="Najar F.Z."/>
            <person name="Nicholson C."/>
            <person name="Noirot C."/>
            <person name="O'Bleness M."/>
            <person name="Paule C.R."/>
            <person name="Poulain J."/>
            <person name="Prion F."/>
            <person name="Qin B."/>
            <person name="Qu C."/>
            <person name="Retzel E.F."/>
            <person name="Riddle C."/>
            <person name="Sallet E."/>
            <person name="Samain S."/>
            <person name="Samson N."/>
            <person name="Sanders I."/>
            <person name="Saurat O."/>
            <person name="Scarpelli C."/>
            <person name="Schiex T."/>
            <person name="Segurens B."/>
            <person name="Severin A.J."/>
            <person name="Sherrier D.J."/>
            <person name="Shi R."/>
            <person name="Sims S."/>
            <person name="Singer S.R."/>
            <person name="Sinharoy S."/>
            <person name="Sterck L."/>
            <person name="Viollet A."/>
            <person name="Wang B.B."/>
            <person name="Wang K."/>
            <person name="Wang M."/>
            <person name="Wang X."/>
            <person name="Warfsmann J."/>
            <person name="Weissenbach J."/>
            <person name="White D.D."/>
            <person name="White J.D."/>
            <person name="Wiley G.B."/>
            <person name="Wincker P."/>
            <person name="Xing Y."/>
            <person name="Yang L."/>
            <person name="Yao Z."/>
            <person name="Ying F."/>
            <person name="Zhai J."/>
            <person name="Zhou L."/>
            <person name="Zuber A."/>
            <person name="Denarie J."/>
            <person name="Dixon R.A."/>
            <person name="May G.D."/>
            <person name="Schwartz D.C."/>
            <person name="Rogers J."/>
            <person name="Quetier F."/>
            <person name="Town C.D."/>
            <person name="Roe B.A."/>
        </authorList>
    </citation>
    <scope>NUCLEOTIDE SEQUENCE [LARGE SCALE GENOMIC DNA]</scope>
    <source>
        <strain evidence="1">A17</strain>
        <strain evidence="2 3">cv. Jemalong A17</strain>
    </source>
</reference>
<accession>G7KV67</accession>
<dbReference type="EMBL" id="CM001223">
    <property type="protein sequence ID" value="AES80598.1"/>
    <property type="molecule type" value="Genomic_DNA"/>
</dbReference>
<name>G7KV67_MEDTR</name>
<dbReference type="PaxDb" id="3880-AES80598"/>
<gene>
    <name evidence="1" type="ordered locus">MTR_7g082580</name>
</gene>
<evidence type="ECO:0000313" key="1">
    <source>
        <dbReference type="EMBL" id="AES80598.1"/>
    </source>
</evidence>
<reference evidence="1 3" key="2">
    <citation type="journal article" date="2014" name="BMC Genomics">
        <title>An improved genome release (version Mt4.0) for the model legume Medicago truncatula.</title>
        <authorList>
            <person name="Tang H."/>
            <person name="Krishnakumar V."/>
            <person name="Bidwell S."/>
            <person name="Rosen B."/>
            <person name="Chan A."/>
            <person name="Zhou S."/>
            <person name="Gentzbittel L."/>
            <person name="Childs K.L."/>
            <person name="Yandell M."/>
            <person name="Gundlach H."/>
            <person name="Mayer K.F."/>
            <person name="Schwartz D.C."/>
            <person name="Town C.D."/>
        </authorList>
    </citation>
    <scope>GENOME REANNOTATION</scope>
    <source>
        <strain evidence="2 3">cv. Jemalong A17</strain>
    </source>
</reference>
<keyword evidence="3" id="KW-1185">Reference proteome</keyword>
<protein>
    <submittedName>
        <fullName evidence="1 2">Uncharacterized protein</fullName>
    </submittedName>
</protein>
<evidence type="ECO:0000313" key="2">
    <source>
        <dbReference type="EnsemblPlants" id="AES80598"/>
    </source>
</evidence>
<sequence>MPLVPALSSDFVIGSYTFFCLELIPLDYEGGVSWVVEASNVLHRKIGKTSFNYLDLPIYGNPRRLPFWIPLVDRIKKCLFGWKFHNLSMDDCLVLLKYDLVFNPINFRFLFNFFNYYFFNQISL</sequence>
<reference evidence="2" key="3">
    <citation type="submission" date="2015-04" db="UniProtKB">
        <authorList>
            <consortium name="EnsemblPlants"/>
        </authorList>
    </citation>
    <scope>IDENTIFICATION</scope>
    <source>
        <strain evidence="2">cv. Jemalong A17</strain>
    </source>
</reference>
<proteinExistence type="predicted"/>
<dbReference type="HOGENOM" id="CLU_2007337_0_0_1"/>
<evidence type="ECO:0000313" key="3">
    <source>
        <dbReference type="Proteomes" id="UP000002051"/>
    </source>
</evidence>
<dbReference type="EnsemblPlants" id="AES80598">
    <property type="protein sequence ID" value="AES80598"/>
    <property type="gene ID" value="MTR_7g082580"/>
</dbReference>
<organism evidence="1 3">
    <name type="scientific">Medicago truncatula</name>
    <name type="common">Barrel medic</name>
    <name type="synonym">Medicago tribuloides</name>
    <dbReference type="NCBI Taxonomy" id="3880"/>
    <lineage>
        <taxon>Eukaryota</taxon>
        <taxon>Viridiplantae</taxon>
        <taxon>Streptophyta</taxon>
        <taxon>Embryophyta</taxon>
        <taxon>Tracheophyta</taxon>
        <taxon>Spermatophyta</taxon>
        <taxon>Magnoliopsida</taxon>
        <taxon>eudicotyledons</taxon>
        <taxon>Gunneridae</taxon>
        <taxon>Pentapetalae</taxon>
        <taxon>rosids</taxon>
        <taxon>fabids</taxon>
        <taxon>Fabales</taxon>
        <taxon>Fabaceae</taxon>
        <taxon>Papilionoideae</taxon>
        <taxon>50 kb inversion clade</taxon>
        <taxon>NPAAA clade</taxon>
        <taxon>Hologalegina</taxon>
        <taxon>IRL clade</taxon>
        <taxon>Trifolieae</taxon>
        <taxon>Medicago</taxon>
    </lineage>
</organism>